<keyword evidence="2" id="KW-1185">Reference proteome</keyword>
<gene>
    <name evidence="1" type="ORF">HNQ85_000503</name>
</gene>
<accession>A0A7V9YXV0</accession>
<comment type="caution">
    <text evidence="1">The sequence shown here is derived from an EMBL/GenBank/DDBJ whole genome shotgun (WGS) entry which is preliminary data.</text>
</comment>
<protein>
    <submittedName>
        <fullName evidence="1">Uncharacterized protein</fullName>
    </submittedName>
</protein>
<dbReference type="AlphaFoldDB" id="A0A7V9YXV0"/>
<dbReference type="EMBL" id="JACDUU010000001">
    <property type="protein sequence ID" value="MBA2870245.1"/>
    <property type="molecule type" value="Genomic_DNA"/>
</dbReference>
<proteinExistence type="predicted"/>
<evidence type="ECO:0000313" key="2">
    <source>
        <dbReference type="Proteomes" id="UP000580891"/>
    </source>
</evidence>
<dbReference type="Proteomes" id="UP000580891">
    <property type="component" value="Unassembled WGS sequence"/>
</dbReference>
<evidence type="ECO:0000313" key="1">
    <source>
        <dbReference type="EMBL" id="MBA2870245.1"/>
    </source>
</evidence>
<sequence length="35" mass="4199">MKDIWIRYKNDSSKSLIYAGFFLNDANMKEIEEEV</sequence>
<name>A0A7V9YXV0_9BACL</name>
<reference evidence="1 2" key="1">
    <citation type="submission" date="2020-07" db="EMBL/GenBank/DDBJ databases">
        <title>Genomic Encyclopedia of Type Strains, Phase IV (KMG-IV): sequencing the most valuable type-strain genomes for metagenomic binning, comparative biology and taxonomic classification.</title>
        <authorList>
            <person name="Goeker M."/>
        </authorList>
    </citation>
    <scope>NUCLEOTIDE SEQUENCE [LARGE SCALE GENOMIC DNA]</scope>
    <source>
        <strain evidence="1 2">DSM 25220</strain>
    </source>
</reference>
<organism evidence="1 2">
    <name type="scientific">[Anoxybacillus] calidus</name>
    <dbReference type="NCBI Taxonomy" id="575178"/>
    <lineage>
        <taxon>Bacteria</taxon>
        <taxon>Bacillati</taxon>
        <taxon>Bacillota</taxon>
        <taxon>Bacilli</taxon>
        <taxon>Bacillales</taxon>
        <taxon>Anoxybacillaceae</taxon>
        <taxon>Paranoxybacillus</taxon>
    </lineage>
</organism>